<organism evidence="1 2">
    <name type="scientific">[Candida] jaroonii</name>
    <dbReference type="NCBI Taxonomy" id="467808"/>
    <lineage>
        <taxon>Eukaryota</taxon>
        <taxon>Fungi</taxon>
        <taxon>Dikarya</taxon>
        <taxon>Ascomycota</taxon>
        <taxon>Saccharomycotina</taxon>
        <taxon>Pichiomycetes</taxon>
        <taxon>Debaryomycetaceae</taxon>
        <taxon>Yamadazyma</taxon>
    </lineage>
</organism>
<dbReference type="EMBL" id="CALSDN010000003">
    <property type="protein sequence ID" value="CAH6719975.1"/>
    <property type="molecule type" value="Genomic_DNA"/>
</dbReference>
<accession>A0ACA9Y6F3</accession>
<protein>
    <submittedName>
        <fullName evidence="1">Uncharacterized protein</fullName>
    </submittedName>
</protein>
<reference evidence="1" key="1">
    <citation type="submission" date="2022-06" db="EMBL/GenBank/DDBJ databases">
        <authorList>
            <person name="Legras J.-L."/>
            <person name="Devillers H."/>
            <person name="Grondin C."/>
        </authorList>
    </citation>
    <scope>NUCLEOTIDE SEQUENCE</scope>
    <source>
        <strain evidence="1">CLIB 1444</strain>
    </source>
</reference>
<keyword evidence="2" id="KW-1185">Reference proteome</keyword>
<name>A0ACA9Y6F3_9ASCO</name>
<gene>
    <name evidence="1" type="ORF">CLIB1444_03S01640</name>
</gene>
<sequence>MNYLFESDYSSGSGSSVMATGSPLQLRFDDTFDYEYYEDEFQLQRHASAPSLYQEFDPGLGLGQNIFQAHGGAGTDPGFLSSMGLDTSGLQSLQTLHNQNPMASDNLQPNSLQATSLHSTSLPADNLQPPSLQSSLPLPSNIPITVPLSNNISGMTNMTSYPTLMSSPSSPEKKSYEDNELKKLAYDNSSRSFEHLLAHPITSPFISKENHKQLLGLIWLLQNCETNATAVVPRNKIYANYVRTCCQHGIYPSSSTNFGRLIKILYPNLTIRRLGVKGQAKYHYCGIKLVDESGNELLRSSPPALRDQSTGTSNWIYFPDLFTSLTSNFNDKVILPNIYSFIDPDEFDNDLVDTFFSIYQLTGTLMVKNFRHFQPQKFFENFHKFQNILSTPILKLYTNAQLLEWVKYSDRVIYKKILIMILSLLITRSTEALESIKTFASEFKDKLFESFNKISKEFIEFKLKNSELFVDLLNRLIKMVEFGYKFDTIEIEFNTKSVGMVLGRVPLSRSNAQVLGSKISSLELHDSFTEFISSLNTWYPALERVSPRLFVSVVSMTLNQLSRTNHPLMAWYEIKWFIENYFTVYFEIGGMVDDSDFEGSPMKEGEMDLLFL</sequence>
<comment type="caution">
    <text evidence="1">The sequence shown here is derived from an EMBL/GenBank/DDBJ whole genome shotgun (WGS) entry which is preliminary data.</text>
</comment>
<dbReference type="Proteomes" id="UP001152531">
    <property type="component" value="Unassembled WGS sequence"/>
</dbReference>
<proteinExistence type="predicted"/>
<evidence type="ECO:0000313" key="1">
    <source>
        <dbReference type="EMBL" id="CAH6719975.1"/>
    </source>
</evidence>
<evidence type="ECO:0000313" key="2">
    <source>
        <dbReference type="Proteomes" id="UP001152531"/>
    </source>
</evidence>